<evidence type="ECO:0000256" key="1">
    <source>
        <dbReference type="ARBA" id="ARBA00008791"/>
    </source>
</evidence>
<gene>
    <name evidence="3" type="ORF">ACFYTF_20240</name>
</gene>
<sequence length="157" mass="16596">MSLSRTDGPPGPTPATTHLVVGYDEHRGRAALTHAIALAARLDAHLHVVHVVDTYDTPVDPDTDDWEQRTGARAEAERAHACAELAALPGNWSFYTAHGDPARILAAIADDHDAAMIVIGAPRPGLAALVERLVGASVSTRLVHHGHRPVLVVPGTD</sequence>
<dbReference type="Gene3D" id="3.40.50.620">
    <property type="entry name" value="HUPs"/>
    <property type="match status" value="1"/>
</dbReference>
<dbReference type="EMBL" id="JBIAMX010000012">
    <property type="protein sequence ID" value="MFF0545166.1"/>
    <property type="molecule type" value="Genomic_DNA"/>
</dbReference>
<organism evidence="3 4">
    <name type="scientific">Nocardia thailandica</name>
    <dbReference type="NCBI Taxonomy" id="257275"/>
    <lineage>
        <taxon>Bacteria</taxon>
        <taxon>Bacillati</taxon>
        <taxon>Actinomycetota</taxon>
        <taxon>Actinomycetes</taxon>
        <taxon>Mycobacteriales</taxon>
        <taxon>Nocardiaceae</taxon>
        <taxon>Nocardia</taxon>
    </lineage>
</organism>
<feature type="domain" description="UspA" evidence="2">
    <location>
        <begin position="18"/>
        <end position="154"/>
    </location>
</feature>
<reference evidence="3 4" key="1">
    <citation type="submission" date="2024-10" db="EMBL/GenBank/DDBJ databases">
        <title>The Natural Products Discovery Center: Release of the First 8490 Sequenced Strains for Exploring Actinobacteria Biosynthetic Diversity.</title>
        <authorList>
            <person name="Kalkreuter E."/>
            <person name="Kautsar S.A."/>
            <person name="Yang D."/>
            <person name="Bader C.D."/>
            <person name="Teijaro C.N."/>
            <person name="Fluegel L."/>
            <person name="Davis C.M."/>
            <person name="Simpson J.R."/>
            <person name="Lauterbach L."/>
            <person name="Steele A.D."/>
            <person name="Gui C."/>
            <person name="Meng S."/>
            <person name="Li G."/>
            <person name="Viehrig K."/>
            <person name="Ye F."/>
            <person name="Su P."/>
            <person name="Kiefer A.F."/>
            <person name="Nichols A."/>
            <person name="Cepeda A.J."/>
            <person name="Yan W."/>
            <person name="Fan B."/>
            <person name="Jiang Y."/>
            <person name="Adhikari A."/>
            <person name="Zheng C.-J."/>
            <person name="Schuster L."/>
            <person name="Cowan T.M."/>
            <person name="Smanski M.J."/>
            <person name="Chevrette M.G."/>
            <person name="De Carvalho L.P.S."/>
            <person name="Shen B."/>
        </authorList>
    </citation>
    <scope>NUCLEOTIDE SEQUENCE [LARGE SCALE GENOMIC DNA]</scope>
    <source>
        <strain evidence="3 4">NPDC004045</strain>
    </source>
</reference>
<dbReference type="PANTHER" id="PTHR46268">
    <property type="entry name" value="STRESS RESPONSE PROTEIN NHAX"/>
    <property type="match status" value="1"/>
</dbReference>
<dbReference type="SUPFAM" id="SSF52402">
    <property type="entry name" value="Adenine nucleotide alpha hydrolases-like"/>
    <property type="match status" value="1"/>
</dbReference>
<proteinExistence type="inferred from homology"/>
<dbReference type="PANTHER" id="PTHR46268:SF15">
    <property type="entry name" value="UNIVERSAL STRESS PROTEIN HP_0031"/>
    <property type="match status" value="1"/>
</dbReference>
<dbReference type="CDD" id="cd00293">
    <property type="entry name" value="USP-like"/>
    <property type="match status" value="1"/>
</dbReference>
<comment type="similarity">
    <text evidence="1">Belongs to the universal stress protein A family.</text>
</comment>
<evidence type="ECO:0000259" key="2">
    <source>
        <dbReference type="Pfam" id="PF00582"/>
    </source>
</evidence>
<evidence type="ECO:0000313" key="4">
    <source>
        <dbReference type="Proteomes" id="UP001601444"/>
    </source>
</evidence>
<dbReference type="RefSeq" id="WP_387701653.1">
    <property type="nucleotide sequence ID" value="NZ_JBIAMX010000012.1"/>
</dbReference>
<protein>
    <submittedName>
        <fullName evidence="3">Universal stress protein</fullName>
    </submittedName>
</protein>
<dbReference type="Pfam" id="PF00582">
    <property type="entry name" value="Usp"/>
    <property type="match status" value="1"/>
</dbReference>
<accession>A0ABW6PRW4</accession>
<evidence type="ECO:0000313" key="3">
    <source>
        <dbReference type="EMBL" id="MFF0545166.1"/>
    </source>
</evidence>
<dbReference type="InterPro" id="IPR014729">
    <property type="entry name" value="Rossmann-like_a/b/a_fold"/>
</dbReference>
<dbReference type="Proteomes" id="UP001601444">
    <property type="component" value="Unassembled WGS sequence"/>
</dbReference>
<name>A0ABW6PRW4_9NOCA</name>
<comment type="caution">
    <text evidence="3">The sequence shown here is derived from an EMBL/GenBank/DDBJ whole genome shotgun (WGS) entry which is preliminary data.</text>
</comment>
<dbReference type="InterPro" id="IPR006016">
    <property type="entry name" value="UspA"/>
</dbReference>
<keyword evidence="4" id="KW-1185">Reference proteome</keyword>